<dbReference type="Proteomes" id="UP000830198">
    <property type="component" value="Chromosome"/>
</dbReference>
<accession>A0ABY4I309</accession>
<gene>
    <name evidence="1" type="ORF">MYF79_29670</name>
</gene>
<proteinExistence type="predicted"/>
<dbReference type="RefSeq" id="WP_247811474.1">
    <property type="nucleotide sequence ID" value="NZ_CP095855.1"/>
</dbReference>
<keyword evidence="2" id="KW-1185">Reference proteome</keyword>
<name>A0ABY4I309_CHIFI</name>
<dbReference type="EMBL" id="CP095855">
    <property type="protein sequence ID" value="UPK69131.1"/>
    <property type="molecule type" value="Genomic_DNA"/>
</dbReference>
<reference evidence="1 2" key="1">
    <citation type="submission" date="2022-04" db="EMBL/GenBank/DDBJ databases">
        <title>The arsenic-methylating capacity of Chitinophaga filiformis YT5 during chitin decomposition.</title>
        <authorList>
            <person name="Chen G."/>
            <person name="Liang Y."/>
        </authorList>
    </citation>
    <scope>NUCLEOTIDE SEQUENCE [LARGE SCALE GENOMIC DNA]</scope>
    <source>
        <strain evidence="1 2">YT5</strain>
    </source>
</reference>
<evidence type="ECO:0000313" key="2">
    <source>
        <dbReference type="Proteomes" id="UP000830198"/>
    </source>
</evidence>
<protein>
    <submittedName>
        <fullName evidence="1">Uncharacterized protein</fullName>
    </submittedName>
</protein>
<organism evidence="1 2">
    <name type="scientific">Chitinophaga filiformis</name>
    <name type="common">Myxococcus filiformis</name>
    <name type="synonym">Flexibacter filiformis</name>
    <dbReference type="NCBI Taxonomy" id="104663"/>
    <lineage>
        <taxon>Bacteria</taxon>
        <taxon>Pseudomonadati</taxon>
        <taxon>Bacteroidota</taxon>
        <taxon>Chitinophagia</taxon>
        <taxon>Chitinophagales</taxon>
        <taxon>Chitinophagaceae</taxon>
        <taxon>Chitinophaga</taxon>
    </lineage>
</organism>
<evidence type="ECO:0000313" key="1">
    <source>
        <dbReference type="EMBL" id="UPK69131.1"/>
    </source>
</evidence>
<sequence>MHLNEIKVNIDQPVFEWHRLLEAASANDFIVIEKDRDKMIWFITNYTQFLIRSGNVEVATLYGRLIPDYKSFVYQANLALPVGYELGTNPHALFDLLLNFETEPENRFIIWNDAGYLYHLNEEDFRDIFEQLIVSAYCNRNGISTIKADGTRYRVNQRNIFIFNEDEFDTIKPLLDREYYITSIDKPFNKRIDFNLVRLADGSTNQ</sequence>